<feature type="transmembrane region" description="Helical" evidence="5">
    <location>
        <begin position="186"/>
        <end position="207"/>
    </location>
</feature>
<keyword evidence="3 5" id="KW-1133">Transmembrane helix</keyword>
<proteinExistence type="predicted"/>
<organism evidence="8">
    <name type="scientific">Erwinia billingiae (strain Eb661)</name>
    <dbReference type="NCBI Taxonomy" id="634500"/>
    <lineage>
        <taxon>Bacteria</taxon>
        <taxon>Pseudomonadati</taxon>
        <taxon>Pseudomonadota</taxon>
        <taxon>Gammaproteobacteria</taxon>
        <taxon>Enterobacterales</taxon>
        <taxon>Erwiniaceae</taxon>
        <taxon>Erwinia</taxon>
    </lineage>
</organism>
<feature type="transmembrane region" description="Helical" evidence="5">
    <location>
        <begin position="284"/>
        <end position="305"/>
    </location>
</feature>
<dbReference type="AlphaFoldDB" id="D8MNM9"/>
<dbReference type="Pfam" id="PF13515">
    <property type="entry name" value="FUSC_2"/>
    <property type="match status" value="1"/>
</dbReference>
<keyword evidence="8" id="KW-1185">Reference proteome</keyword>
<sequence length="347" mass="38829">MRLSAVLKHDMLLGLCCLPAIGVIFLVGFLFQQVPAASIMASGALTLAFGANKTWEGSSFSLLLTTSLGLAFSSWLGCLTGNVMPLYIAVAMLYAGVYVAMANIDSSAWWMLLQWSIAYLVSGYYAGNMAYAAERAALTGAGGLLQMAFLYLVFRRFPFHLQDISPRSWLMFFRVTLRKYKHKIHLQWSVFYALLTMCLALSTVEIFQMKNGYWAGMTLLFCLRNNYKDTFSRVQARVLGTLMASILAATLVRYWHSPLFLVCSFILCGYIAFTFSYSLISKSYFVFTFFVTLMVIFMISSLGVTQTDAVATHRLEATAMGGAFALFAILMTRLFTRRQIVRKSSKP</sequence>
<evidence type="ECO:0000256" key="2">
    <source>
        <dbReference type="ARBA" id="ARBA00022692"/>
    </source>
</evidence>
<accession>D8MNM9</accession>
<feature type="transmembrane region" description="Helical" evidence="5">
    <location>
        <begin position="86"/>
        <end position="102"/>
    </location>
</feature>
<dbReference type="GeneID" id="90510927"/>
<dbReference type="eggNOG" id="COG1289">
    <property type="taxonomic scope" value="Bacteria"/>
</dbReference>
<gene>
    <name evidence="7" type="ordered locus">EbC_09050</name>
</gene>
<evidence type="ECO:0000256" key="5">
    <source>
        <dbReference type="SAM" id="Phobius"/>
    </source>
</evidence>
<evidence type="ECO:0000313" key="8">
    <source>
        <dbReference type="Proteomes" id="UP000008793"/>
    </source>
</evidence>
<feature type="transmembrane region" description="Helical" evidence="5">
    <location>
        <begin position="60"/>
        <end position="79"/>
    </location>
</feature>
<feature type="transmembrane region" description="Helical" evidence="5">
    <location>
        <begin position="317"/>
        <end position="336"/>
    </location>
</feature>
<evidence type="ECO:0000256" key="1">
    <source>
        <dbReference type="ARBA" id="ARBA00004141"/>
    </source>
</evidence>
<evidence type="ECO:0000256" key="3">
    <source>
        <dbReference type="ARBA" id="ARBA00022989"/>
    </source>
</evidence>
<protein>
    <recommendedName>
        <fullName evidence="6">Integral membrane bound transporter domain-containing protein</fullName>
    </recommendedName>
</protein>
<keyword evidence="2 5" id="KW-0812">Transmembrane</keyword>
<dbReference type="RefSeq" id="WP_013200939.1">
    <property type="nucleotide sequence ID" value="NC_014306.1"/>
</dbReference>
<dbReference type="STRING" id="634500.EbC_09050"/>
<reference evidence="7 8" key="1">
    <citation type="journal article" date="2010" name="BMC Genomics">
        <title>Genome comparison of the epiphytic bacteria Erwinia billingiae and E. tasmaniensis with the pear pathogen E. pyrifoliae.</title>
        <authorList>
            <person name="Kube M."/>
            <person name="Migdoll A.M."/>
            <person name="Gehring I."/>
            <person name="Heitmann K."/>
            <person name="Mayer Y."/>
            <person name="Kuhl H."/>
            <person name="Knaust F."/>
            <person name="Geider K."/>
            <person name="Reinhardt R."/>
        </authorList>
    </citation>
    <scope>NUCLEOTIDE SEQUENCE [LARGE SCALE GENOMIC DNA]</scope>
    <source>
        <strain evidence="7 8">Eb661</strain>
    </source>
</reference>
<dbReference type="GO" id="GO:0016020">
    <property type="term" value="C:membrane"/>
    <property type="evidence" value="ECO:0007669"/>
    <property type="project" value="UniProtKB-SubCell"/>
</dbReference>
<keyword evidence="4 5" id="KW-0472">Membrane</keyword>
<dbReference type="HOGENOM" id="CLU_798627_0_0_6"/>
<feature type="domain" description="Integral membrane bound transporter" evidence="6">
    <location>
        <begin position="200"/>
        <end position="327"/>
    </location>
</feature>
<evidence type="ECO:0000256" key="4">
    <source>
        <dbReference type="ARBA" id="ARBA00023136"/>
    </source>
</evidence>
<comment type="subcellular location">
    <subcellularLocation>
        <location evidence="1">Membrane</location>
        <topology evidence="1">Multi-pass membrane protein</topology>
    </subcellularLocation>
</comment>
<dbReference type="EMBL" id="FP236843">
    <property type="protein sequence ID" value="CAX58436.1"/>
    <property type="molecule type" value="Genomic_DNA"/>
</dbReference>
<evidence type="ECO:0000259" key="6">
    <source>
        <dbReference type="Pfam" id="PF13515"/>
    </source>
</evidence>
<name>D8MNM9_ERWBE</name>
<feature type="transmembrane region" description="Helical" evidence="5">
    <location>
        <begin position="136"/>
        <end position="154"/>
    </location>
</feature>
<dbReference type="KEGG" id="ebi:EbC_09050"/>
<dbReference type="Proteomes" id="UP000008793">
    <property type="component" value="Chromosome"/>
</dbReference>
<evidence type="ECO:0000313" key="7">
    <source>
        <dbReference type="EMBL" id="CAX58436.1"/>
    </source>
</evidence>
<feature type="transmembrane region" description="Helical" evidence="5">
    <location>
        <begin position="258"/>
        <end position="277"/>
    </location>
</feature>
<dbReference type="InterPro" id="IPR049453">
    <property type="entry name" value="Memb_transporter_dom"/>
</dbReference>